<protein>
    <recommendedName>
        <fullName evidence="4">ABC transporter permease</fullName>
    </recommendedName>
</protein>
<accession>A0ABU8SIW5</accession>
<dbReference type="EMBL" id="JAWMWH010000001">
    <property type="protein sequence ID" value="MEJ6399829.1"/>
    <property type="molecule type" value="Genomic_DNA"/>
</dbReference>
<feature type="transmembrane region" description="Helical" evidence="1">
    <location>
        <begin position="164"/>
        <end position="189"/>
    </location>
</feature>
<feature type="transmembrane region" description="Helical" evidence="1">
    <location>
        <begin position="16"/>
        <end position="39"/>
    </location>
</feature>
<evidence type="ECO:0008006" key="4">
    <source>
        <dbReference type="Google" id="ProtNLM"/>
    </source>
</evidence>
<feature type="transmembrane region" description="Helical" evidence="1">
    <location>
        <begin position="136"/>
        <end position="157"/>
    </location>
</feature>
<feature type="transmembrane region" description="Helical" evidence="1">
    <location>
        <begin position="89"/>
        <end position="116"/>
    </location>
</feature>
<name>A0ABU8SIW5_9LACO</name>
<organism evidence="2 3">
    <name type="scientific">Nicoliella lavandulae</name>
    <dbReference type="NCBI Taxonomy" id="3082954"/>
    <lineage>
        <taxon>Bacteria</taxon>
        <taxon>Bacillati</taxon>
        <taxon>Bacillota</taxon>
        <taxon>Bacilli</taxon>
        <taxon>Lactobacillales</taxon>
        <taxon>Lactobacillaceae</taxon>
        <taxon>Nicoliella</taxon>
    </lineage>
</organism>
<evidence type="ECO:0000256" key="1">
    <source>
        <dbReference type="SAM" id="Phobius"/>
    </source>
</evidence>
<keyword evidence="1" id="KW-0472">Membrane</keyword>
<keyword evidence="1" id="KW-0812">Transmembrane</keyword>
<proteinExistence type="predicted"/>
<keyword evidence="1" id="KW-1133">Transmembrane helix</keyword>
<evidence type="ECO:0000313" key="3">
    <source>
        <dbReference type="Proteomes" id="UP001370590"/>
    </source>
</evidence>
<sequence length="251" mass="28162">MLTALKETFAKKNKMTLIMGIILAAYIILVALGGTFGNLINAYNFLGQLGTASNIIELFIMILASLAFTSSNSRTFLDGLHQKGIAKPVIFIAQLIHMVVAYLFFMIISVILTLLLQVTLFKGADMSSMSQFYVAIYANAIHMFIMAALIIFVLMIFSRIKGRMAAIATGIGVNYVGLAFAWIGFLFVYHHRMLKWEPFNFLMVENQLVKPINHTLTKLYMNEAITGSIIYGIVFLILAFCLFSFRKLRKP</sequence>
<dbReference type="RefSeq" id="WP_339959669.1">
    <property type="nucleotide sequence ID" value="NZ_JAWMWH010000001.1"/>
</dbReference>
<reference evidence="2 3" key="1">
    <citation type="submission" date="2023-10" db="EMBL/GenBank/DDBJ databases">
        <title>Nicoliella lavandulae sp. nov. isolated from Lavandula angustifolia flowers.</title>
        <authorList>
            <person name="Alcantara C."/>
            <person name="Zuniga M."/>
            <person name="Landete J.M."/>
            <person name="Monedero V."/>
        </authorList>
    </citation>
    <scope>NUCLEOTIDE SEQUENCE [LARGE SCALE GENOMIC DNA]</scope>
    <source>
        <strain evidence="2 3">Es01</strain>
    </source>
</reference>
<keyword evidence="3" id="KW-1185">Reference proteome</keyword>
<dbReference type="Proteomes" id="UP001370590">
    <property type="component" value="Unassembled WGS sequence"/>
</dbReference>
<feature type="transmembrane region" description="Helical" evidence="1">
    <location>
        <begin position="224"/>
        <end position="245"/>
    </location>
</feature>
<evidence type="ECO:0000313" key="2">
    <source>
        <dbReference type="EMBL" id="MEJ6399829.1"/>
    </source>
</evidence>
<feature type="transmembrane region" description="Helical" evidence="1">
    <location>
        <begin position="45"/>
        <end position="68"/>
    </location>
</feature>
<comment type="caution">
    <text evidence="2">The sequence shown here is derived from an EMBL/GenBank/DDBJ whole genome shotgun (WGS) entry which is preliminary data.</text>
</comment>
<gene>
    <name evidence="2" type="ORF">R4146_01320</name>
</gene>